<dbReference type="Proteomes" id="UP000472272">
    <property type="component" value="Chromosome 13"/>
</dbReference>
<organism evidence="10 11">
    <name type="scientific">Podarcis muralis</name>
    <name type="common">Wall lizard</name>
    <name type="synonym">Lacerta muralis</name>
    <dbReference type="NCBI Taxonomy" id="64176"/>
    <lineage>
        <taxon>Eukaryota</taxon>
        <taxon>Metazoa</taxon>
        <taxon>Chordata</taxon>
        <taxon>Craniata</taxon>
        <taxon>Vertebrata</taxon>
        <taxon>Euteleostomi</taxon>
        <taxon>Lepidosauria</taxon>
        <taxon>Squamata</taxon>
        <taxon>Bifurcata</taxon>
        <taxon>Unidentata</taxon>
        <taxon>Episquamata</taxon>
        <taxon>Laterata</taxon>
        <taxon>Lacertibaenia</taxon>
        <taxon>Lacertidae</taxon>
        <taxon>Podarcis</taxon>
    </lineage>
</organism>
<reference evidence="10" key="2">
    <citation type="submission" date="2025-08" db="UniProtKB">
        <authorList>
            <consortium name="Ensembl"/>
        </authorList>
    </citation>
    <scope>IDENTIFICATION</scope>
</reference>
<dbReference type="InterPro" id="IPR003186">
    <property type="entry name" value="PA28_C"/>
</dbReference>
<dbReference type="GO" id="GO:0008537">
    <property type="term" value="C:proteasome activator complex"/>
    <property type="evidence" value="ECO:0007669"/>
    <property type="project" value="InterPro"/>
</dbReference>
<dbReference type="InterPro" id="IPR009077">
    <property type="entry name" value="Proteasome_activ_PA28"/>
</dbReference>
<feature type="region of interest" description="Disordered" evidence="7">
    <location>
        <begin position="66"/>
        <end position="104"/>
    </location>
</feature>
<protein>
    <recommendedName>
        <fullName evidence="5">Proteasome activator complex subunit 1</fullName>
    </recommendedName>
    <alternativeName>
        <fullName evidence="6">Proteasome activator 28 subunit alpha</fullName>
    </alternativeName>
</protein>
<dbReference type="SUPFAM" id="SSF47216">
    <property type="entry name" value="Proteasome activator"/>
    <property type="match status" value="1"/>
</dbReference>
<sequence>MATLEVSPECEAKVNSFKKELCTQAEELVARRFPEKIVELSNFLKSPELNVSDLISLRVELDIPIPDPKKDEERRKQREKEEKDSKKEEKDSKKLEDEDKAPPCGPVCHNEKITALLNRVKPEIQGTKEKLNLISLWLQLLVPRIEDGNNFGVAVQEKVYELLTSARTKLETFQTQIAKYYSERGDAVSKAAKSPHVGDYRQLVHEIDEAEYAEIRYMINELRNIYVSGGATGLWGKGEHLCCCWAFCHPYPRSKQSNDAQEHECATLDSLRCTG</sequence>
<dbReference type="Pfam" id="PF02252">
    <property type="entry name" value="PA28_C"/>
    <property type="match status" value="1"/>
</dbReference>
<reference evidence="10 11" key="1">
    <citation type="journal article" date="2019" name="Proc. Natl. Acad. Sci. U.S.A.">
        <title>Regulatory changes in pterin and carotenoid genes underlie balanced color polymorphisms in the wall lizard.</title>
        <authorList>
            <person name="Andrade P."/>
            <person name="Pinho C."/>
            <person name="Perez I de Lanuza G."/>
            <person name="Afonso S."/>
            <person name="Brejcha J."/>
            <person name="Rubin C.J."/>
            <person name="Wallerman O."/>
            <person name="Pereira P."/>
            <person name="Sabatino S.J."/>
            <person name="Bellati A."/>
            <person name="Pellitteri-Rosa D."/>
            <person name="Bosakova Z."/>
            <person name="Bunikis I."/>
            <person name="Carretero M.A."/>
            <person name="Feiner N."/>
            <person name="Marsik P."/>
            <person name="Pauperio F."/>
            <person name="Salvi D."/>
            <person name="Soler L."/>
            <person name="While G.M."/>
            <person name="Uller T."/>
            <person name="Font E."/>
            <person name="Andersson L."/>
            <person name="Carneiro M."/>
        </authorList>
    </citation>
    <scope>NUCLEOTIDE SEQUENCE</scope>
</reference>
<dbReference type="GO" id="GO:0061136">
    <property type="term" value="P:regulation of proteasomal protein catabolic process"/>
    <property type="evidence" value="ECO:0007669"/>
    <property type="project" value="TreeGrafter"/>
</dbReference>
<dbReference type="InterPro" id="IPR003185">
    <property type="entry name" value="Proteasome_activ_PA28_N"/>
</dbReference>
<dbReference type="GO" id="GO:2000045">
    <property type="term" value="P:regulation of G1/S transition of mitotic cell cycle"/>
    <property type="evidence" value="ECO:0007669"/>
    <property type="project" value="TreeGrafter"/>
</dbReference>
<keyword evidence="11" id="KW-1185">Reference proteome</keyword>
<dbReference type="InterPro" id="IPR036997">
    <property type="entry name" value="PA28_C_sf"/>
</dbReference>
<reference evidence="10" key="3">
    <citation type="submission" date="2025-09" db="UniProtKB">
        <authorList>
            <consortium name="Ensembl"/>
        </authorList>
    </citation>
    <scope>IDENTIFICATION</scope>
</reference>
<evidence type="ECO:0000259" key="8">
    <source>
        <dbReference type="Pfam" id="PF02251"/>
    </source>
</evidence>
<dbReference type="PANTHER" id="PTHR10660">
    <property type="entry name" value="PROTEASOME REGULATOR PA28"/>
    <property type="match status" value="1"/>
</dbReference>
<gene>
    <name evidence="10" type="primary">PSME1</name>
</gene>
<keyword evidence="2" id="KW-0647">Proteasome</keyword>
<name>A0A670K4B5_PODMU</name>
<dbReference type="GO" id="GO:0019884">
    <property type="term" value="P:antigen processing and presentation of exogenous antigen"/>
    <property type="evidence" value="ECO:0007669"/>
    <property type="project" value="Ensembl"/>
</dbReference>
<feature type="domain" description="Proteasome activator PA28 N-terminal" evidence="8">
    <location>
        <begin position="10"/>
        <end position="68"/>
    </location>
</feature>
<dbReference type="GO" id="GO:0061133">
    <property type="term" value="F:endopeptidase activator activity"/>
    <property type="evidence" value="ECO:0007669"/>
    <property type="project" value="Ensembl"/>
</dbReference>
<evidence type="ECO:0000313" key="10">
    <source>
        <dbReference type="Ensembl" id="ENSPMRP00000032368.1"/>
    </source>
</evidence>
<evidence type="ECO:0000256" key="4">
    <source>
        <dbReference type="ARBA" id="ARBA00038650"/>
    </source>
</evidence>
<evidence type="ECO:0000256" key="1">
    <source>
        <dbReference type="ARBA" id="ARBA00005883"/>
    </source>
</evidence>
<dbReference type="InterPro" id="IPR036996">
    <property type="entry name" value="PA28_N_sf"/>
</dbReference>
<evidence type="ECO:0000313" key="11">
    <source>
        <dbReference type="Proteomes" id="UP000472272"/>
    </source>
</evidence>
<dbReference type="Gene3D" id="1.20.5.120">
    <property type="entry name" value="Proteasome activator pa28, N-terminal domain"/>
    <property type="match status" value="1"/>
</dbReference>
<feature type="compositionally biased region" description="Basic and acidic residues" evidence="7">
    <location>
        <begin position="67"/>
        <end position="101"/>
    </location>
</feature>
<dbReference type="GO" id="GO:0005737">
    <property type="term" value="C:cytoplasm"/>
    <property type="evidence" value="ECO:0007669"/>
    <property type="project" value="TreeGrafter"/>
</dbReference>
<evidence type="ECO:0000256" key="3">
    <source>
        <dbReference type="ARBA" id="ARBA00037467"/>
    </source>
</evidence>
<evidence type="ECO:0000256" key="7">
    <source>
        <dbReference type="SAM" id="MobiDB-lite"/>
    </source>
</evidence>
<comment type="similarity">
    <text evidence="1">Belongs to the PA28 family.</text>
</comment>
<accession>A0A670K4B5</accession>
<dbReference type="GeneTree" id="ENSGT00950000183098"/>
<dbReference type="Pfam" id="PF02251">
    <property type="entry name" value="PA28_N"/>
    <property type="match status" value="1"/>
</dbReference>
<dbReference type="PANTHER" id="PTHR10660:SF5">
    <property type="entry name" value="PROTEASOME ACTIVATOR COMPLEX SUBUNIT 1"/>
    <property type="match status" value="1"/>
</dbReference>
<comment type="function">
    <text evidence="3">Implicated in immunoproteasome assembly and required for efficient antigen processing. The PA28 activator complex enhances the generation of class I binding peptides by altering the cleavage pattern of the proteasome.</text>
</comment>
<evidence type="ECO:0000259" key="9">
    <source>
        <dbReference type="Pfam" id="PF02252"/>
    </source>
</evidence>
<dbReference type="Gene3D" id="1.20.120.180">
    <property type="entry name" value="Proteasome activator pa28, C-terminal domain"/>
    <property type="match status" value="1"/>
</dbReference>
<comment type="subunit">
    <text evidence="4">Heterodimer of PSME1 and PSME2, which forms a hexameric ring. PSME1 can form homoheptamers.</text>
</comment>
<feature type="domain" description="Proteasome activator PA28 C-terminal" evidence="9">
    <location>
        <begin position="107"/>
        <end position="227"/>
    </location>
</feature>
<dbReference type="Ensembl" id="ENSPMRT00000034324.1">
    <property type="protein sequence ID" value="ENSPMRP00000032368.1"/>
    <property type="gene ID" value="ENSPMRG00000020974.1"/>
</dbReference>
<evidence type="ECO:0000256" key="5">
    <source>
        <dbReference type="ARBA" id="ARBA00039303"/>
    </source>
</evidence>
<evidence type="ECO:0000256" key="2">
    <source>
        <dbReference type="ARBA" id="ARBA00022942"/>
    </source>
</evidence>
<proteinExistence type="inferred from homology"/>
<dbReference type="AlphaFoldDB" id="A0A670K4B5"/>
<dbReference type="FunFam" id="1.20.120.180:FF:000002">
    <property type="entry name" value="Proteasome activator complex subunit 1"/>
    <property type="match status" value="1"/>
</dbReference>
<dbReference type="GO" id="GO:0005654">
    <property type="term" value="C:nucleoplasm"/>
    <property type="evidence" value="ECO:0007669"/>
    <property type="project" value="TreeGrafter"/>
</dbReference>
<dbReference type="InterPro" id="IPR036252">
    <property type="entry name" value="Proteasome_activ_sf"/>
</dbReference>
<evidence type="ECO:0000256" key="6">
    <source>
        <dbReference type="ARBA" id="ARBA00041321"/>
    </source>
</evidence>